<organism evidence="13 14">
    <name type="scientific">Blepharisma stoltei</name>
    <dbReference type="NCBI Taxonomy" id="1481888"/>
    <lineage>
        <taxon>Eukaryota</taxon>
        <taxon>Sar</taxon>
        <taxon>Alveolata</taxon>
        <taxon>Ciliophora</taxon>
        <taxon>Postciliodesmatophora</taxon>
        <taxon>Heterotrichea</taxon>
        <taxon>Heterotrichida</taxon>
        <taxon>Blepharismidae</taxon>
        <taxon>Blepharisma</taxon>
    </lineage>
</organism>
<dbReference type="FunFam" id="3.40.970.10:FF:000002">
    <property type="entry name" value="Ribonuclease H"/>
    <property type="match status" value="1"/>
</dbReference>
<comment type="function">
    <text evidence="2">Endonuclease that specifically degrades the RNA of RNA-DNA hybrids.</text>
</comment>
<comment type="similarity">
    <text evidence="3">Belongs to the RNase H family.</text>
</comment>
<feature type="domain" description="RNase H type-1" evidence="12">
    <location>
        <begin position="90"/>
        <end position="181"/>
    </location>
</feature>
<keyword evidence="14" id="KW-1185">Reference proteome</keyword>
<dbReference type="InterPro" id="IPR009027">
    <property type="entry name" value="Ribosomal_bL9/RNase_H1_N"/>
</dbReference>
<evidence type="ECO:0000256" key="3">
    <source>
        <dbReference type="ARBA" id="ARBA00005300"/>
    </source>
</evidence>
<comment type="caution">
    <text evidence="13">The sequence shown here is derived from an EMBL/GenBank/DDBJ whole genome shotgun (WGS) entry which is preliminary data.</text>
</comment>
<dbReference type="GO" id="GO:0004523">
    <property type="term" value="F:RNA-DNA hybrid ribonuclease activity"/>
    <property type="evidence" value="ECO:0007669"/>
    <property type="project" value="UniProtKB-EC"/>
</dbReference>
<name>A0AAU9IJ78_9CILI</name>
<proteinExistence type="inferred from homology"/>
<dbReference type="GO" id="GO:0003676">
    <property type="term" value="F:nucleic acid binding"/>
    <property type="evidence" value="ECO:0007669"/>
    <property type="project" value="InterPro"/>
</dbReference>
<dbReference type="InterPro" id="IPR011320">
    <property type="entry name" value="RNase_H1_N"/>
</dbReference>
<reference evidence="13" key="1">
    <citation type="submission" date="2021-09" db="EMBL/GenBank/DDBJ databases">
        <authorList>
            <consortium name="AG Swart"/>
            <person name="Singh M."/>
            <person name="Singh A."/>
            <person name="Seah K."/>
            <person name="Emmerich C."/>
        </authorList>
    </citation>
    <scope>NUCLEOTIDE SEQUENCE</scope>
    <source>
        <strain evidence="13">ATCC30299</strain>
    </source>
</reference>
<evidence type="ECO:0000313" key="13">
    <source>
        <dbReference type="EMBL" id="CAG9313821.1"/>
    </source>
</evidence>
<evidence type="ECO:0000313" key="14">
    <source>
        <dbReference type="Proteomes" id="UP001162131"/>
    </source>
</evidence>
<feature type="domain" description="Ribonuclease H1 N-terminal" evidence="11">
    <location>
        <begin position="4"/>
        <end position="47"/>
    </location>
</feature>
<evidence type="ECO:0000256" key="9">
    <source>
        <dbReference type="ARBA" id="ARBA00022801"/>
    </source>
</evidence>
<dbReference type="InterPro" id="IPR037056">
    <property type="entry name" value="RNase_H1_N_sf"/>
</dbReference>
<gene>
    <name evidence="13" type="ORF">BSTOLATCC_MIC9625</name>
</gene>
<keyword evidence="7" id="KW-0479">Metal-binding</keyword>
<evidence type="ECO:0000259" key="12">
    <source>
        <dbReference type="Pfam" id="PF13456"/>
    </source>
</evidence>
<keyword evidence="6" id="KW-0540">Nuclease</keyword>
<evidence type="ECO:0000256" key="7">
    <source>
        <dbReference type="ARBA" id="ARBA00022723"/>
    </source>
</evidence>
<evidence type="ECO:0000256" key="6">
    <source>
        <dbReference type="ARBA" id="ARBA00022722"/>
    </source>
</evidence>
<dbReference type="Pfam" id="PF01693">
    <property type="entry name" value="Cauli_VI"/>
    <property type="match status" value="1"/>
</dbReference>
<protein>
    <recommendedName>
        <fullName evidence="5">Ribonuclease H</fullName>
        <ecNumber evidence="4">3.1.26.4</ecNumber>
    </recommendedName>
</protein>
<evidence type="ECO:0000256" key="4">
    <source>
        <dbReference type="ARBA" id="ARBA00012180"/>
    </source>
</evidence>
<dbReference type="EC" id="3.1.26.4" evidence="4"/>
<evidence type="ECO:0000256" key="5">
    <source>
        <dbReference type="ARBA" id="ARBA00017721"/>
    </source>
</evidence>
<evidence type="ECO:0000256" key="8">
    <source>
        <dbReference type="ARBA" id="ARBA00022759"/>
    </source>
</evidence>
<comment type="cofactor">
    <cofactor evidence="1">
        <name>Mg(2+)</name>
        <dbReference type="ChEBI" id="CHEBI:18420"/>
    </cofactor>
</comment>
<keyword evidence="9" id="KW-0378">Hydrolase</keyword>
<dbReference type="InterPro" id="IPR002156">
    <property type="entry name" value="RNaseH_domain"/>
</dbReference>
<dbReference type="Gene3D" id="3.40.970.10">
    <property type="entry name" value="Ribonuclease H1, N-terminal domain"/>
    <property type="match status" value="1"/>
</dbReference>
<dbReference type="EMBL" id="CAJZBQ010000011">
    <property type="protein sequence ID" value="CAG9313821.1"/>
    <property type="molecule type" value="Genomic_DNA"/>
</dbReference>
<evidence type="ECO:0000259" key="11">
    <source>
        <dbReference type="Pfam" id="PF01693"/>
    </source>
</evidence>
<evidence type="ECO:0000256" key="1">
    <source>
        <dbReference type="ARBA" id="ARBA00001946"/>
    </source>
</evidence>
<dbReference type="GO" id="GO:0046872">
    <property type="term" value="F:metal ion binding"/>
    <property type="evidence" value="ECO:0007669"/>
    <property type="project" value="UniProtKB-KW"/>
</dbReference>
<dbReference type="AlphaFoldDB" id="A0AAU9IJ78"/>
<keyword evidence="8" id="KW-0255">Endonuclease</keyword>
<dbReference type="SUPFAM" id="SSF55658">
    <property type="entry name" value="L9 N-domain-like"/>
    <property type="match status" value="1"/>
</dbReference>
<evidence type="ECO:0000256" key="10">
    <source>
        <dbReference type="ARBA" id="ARBA00022842"/>
    </source>
</evidence>
<dbReference type="Pfam" id="PF13456">
    <property type="entry name" value="RVT_3"/>
    <property type="match status" value="1"/>
</dbReference>
<dbReference type="Proteomes" id="UP001162131">
    <property type="component" value="Unassembled WGS sequence"/>
</dbReference>
<keyword evidence="10" id="KW-0460">Magnesium</keyword>
<evidence type="ECO:0000256" key="2">
    <source>
        <dbReference type="ARBA" id="ARBA00004065"/>
    </source>
</evidence>
<accession>A0AAU9IJ78</accession>
<sequence>MKDKYYAVSRGIETGIYSSWEECKKQTHGISNAKFRSFYSLKAAQKYLNKREAFNQNYFNRNAQSQSQETYQLYFYVKLNGEDNFTSKFVLKHKSGICVCKFDRNFKCSDRKIIELQTLFFALKNATDLDINRIEIFSCSSELVNRLKNVQKKYFEKNTENLFVTVKDKLAYFSSWEVSYIEDSVIDEELL</sequence>